<dbReference type="CDD" id="cd13604">
    <property type="entry name" value="PBP2_TRAP_ketoacid_lactate_like"/>
    <property type="match status" value="1"/>
</dbReference>
<name>A0A0P1EUY7_9RHOB</name>
<dbReference type="InterPro" id="IPR038404">
    <property type="entry name" value="TRAP_DctP_sf"/>
</dbReference>
<evidence type="ECO:0000313" key="7">
    <source>
        <dbReference type="EMBL" id="CUH58748.1"/>
    </source>
</evidence>
<evidence type="ECO:0000313" key="8">
    <source>
        <dbReference type="Proteomes" id="UP000051298"/>
    </source>
</evidence>
<feature type="binding site" evidence="5">
    <location>
        <position position="207"/>
    </location>
    <ligand>
        <name>substrate</name>
    </ligand>
</feature>
<proteinExistence type="predicted"/>
<dbReference type="Gene3D" id="3.40.190.10">
    <property type="entry name" value="Periplasmic binding protein-like II"/>
    <property type="match status" value="1"/>
</dbReference>
<dbReference type="InterPro" id="IPR026289">
    <property type="entry name" value="SBP_TakP-like"/>
</dbReference>
<dbReference type="AlphaFoldDB" id="A0A0P1EUY7"/>
<dbReference type="GO" id="GO:0055085">
    <property type="term" value="P:transmembrane transport"/>
    <property type="evidence" value="ECO:0007669"/>
    <property type="project" value="InterPro"/>
</dbReference>
<reference evidence="7 8" key="1">
    <citation type="submission" date="2015-09" db="EMBL/GenBank/DDBJ databases">
        <authorList>
            <consortium name="Swine Surveillance"/>
        </authorList>
    </citation>
    <scope>NUCLEOTIDE SEQUENCE [LARGE SCALE GENOMIC DNA]</scope>
    <source>
        <strain evidence="7 8">CECT 5294</strain>
    </source>
</reference>
<comment type="subcellular location">
    <subcellularLocation>
        <location evidence="1">Periplasm</location>
    </subcellularLocation>
</comment>
<feature type="binding site" evidence="4">
    <location>
        <position position="170"/>
    </location>
    <ligand>
        <name>substrate</name>
    </ligand>
</feature>
<sequence>MTISKLTSGTCAVALCVAAGGTQAETLDMQAYVPQTLPVLGTAGVDLAERVGRLTGGEIEIVYHDPGALVPTNEILDAVSTGAIAAGWYTPGLAEGVIPAAPLFTAFPFGPDAVEYTAWWYQGGGKELWAELSAPFGIHTELCTMLAPEASGWFAEPIESPDDLAGLKMRIFGLGASVLEKLGAQAQSMGVGDTVTGLNLGTLDAAEISFPALDLQLGMQEHASHYYFPGWHQQSSLITFIVNQDVWDGMDDSHRAAIQEVCAANVALTIAEGESIQLAPLAQLEAEGVTVHQWNDEMLAAFRGGWDEVLAERTAADADFARVWDSITTFRADYATWADLGYLD</sequence>
<dbReference type="InterPro" id="IPR018389">
    <property type="entry name" value="DctP_fam"/>
</dbReference>
<feature type="binding site" evidence="4">
    <location>
        <position position="149"/>
    </location>
    <ligand>
        <name>substrate</name>
    </ligand>
</feature>
<dbReference type="PANTHER" id="PTHR33376:SF5">
    <property type="entry name" value="EXTRACYTOPLASMIC SOLUTE RECEPTOR PROTEIN"/>
    <property type="match status" value="1"/>
</dbReference>
<dbReference type="Proteomes" id="UP000051298">
    <property type="component" value="Unassembled WGS sequence"/>
</dbReference>
<evidence type="ECO:0000256" key="4">
    <source>
        <dbReference type="PIRSR" id="PIRSR039026-1"/>
    </source>
</evidence>
<dbReference type="RefSeq" id="WP_072936821.1">
    <property type="nucleotide sequence ID" value="NZ_CYRX01000004.1"/>
</dbReference>
<dbReference type="EMBL" id="CYRX01000004">
    <property type="protein sequence ID" value="CUH58748.1"/>
    <property type="molecule type" value="Genomic_DNA"/>
</dbReference>
<keyword evidence="7" id="KW-0675">Receptor</keyword>
<keyword evidence="2 6" id="KW-0732">Signal</keyword>
<dbReference type="PIRSF" id="PIRSF039026">
    <property type="entry name" value="SiaP"/>
    <property type="match status" value="1"/>
</dbReference>
<accession>A0A0P1EUY7</accession>
<dbReference type="GO" id="GO:0031317">
    <property type="term" value="C:tripartite ATP-independent periplasmic transporter complex"/>
    <property type="evidence" value="ECO:0007669"/>
    <property type="project" value="InterPro"/>
</dbReference>
<dbReference type="Pfam" id="PF03480">
    <property type="entry name" value="DctP"/>
    <property type="match status" value="1"/>
</dbReference>
<dbReference type="Gene3D" id="3.40.190.170">
    <property type="entry name" value="Bacterial extracellular solute-binding protein, family 7"/>
    <property type="match status" value="1"/>
</dbReference>
<evidence type="ECO:0000256" key="5">
    <source>
        <dbReference type="PIRSR" id="PIRSR039026-2"/>
    </source>
</evidence>
<dbReference type="PANTHER" id="PTHR33376">
    <property type="match status" value="1"/>
</dbReference>
<keyword evidence="3" id="KW-0574">Periplasm</keyword>
<evidence type="ECO:0000256" key="3">
    <source>
        <dbReference type="ARBA" id="ARBA00022764"/>
    </source>
</evidence>
<feature type="chain" id="PRO_5006061954" evidence="6">
    <location>
        <begin position="25"/>
        <end position="344"/>
    </location>
</feature>
<evidence type="ECO:0000256" key="2">
    <source>
        <dbReference type="ARBA" id="ARBA00022729"/>
    </source>
</evidence>
<evidence type="ECO:0000256" key="1">
    <source>
        <dbReference type="ARBA" id="ARBA00004418"/>
    </source>
</evidence>
<dbReference type="NCBIfam" id="NF037995">
    <property type="entry name" value="TRAP_S1"/>
    <property type="match status" value="1"/>
</dbReference>
<organism evidence="7 8">
    <name type="scientific">Thalassobacter stenotrophicus</name>
    <dbReference type="NCBI Taxonomy" id="266809"/>
    <lineage>
        <taxon>Bacteria</taxon>
        <taxon>Pseudomonadati</taxon>
        <taxon>Pseudomonadota</taxon>
        <taxon>Alphaproteobacteria</taxon>
        <taxon>Rhodobacterales</taxon>
        <taxon>Roseobacteraceae</taxon>
        <taxon>Thalassobacter</taxon>
    </lineage>
</organism>
<gene>
    <name evidence="7" type="ORF">THS5294_00026</name>
</gene>
<protein>
    <submittedName>
        <fullName evidence="7">TRAP transporter solute receptor, DctP family</fullName>
    </submittedName>
</protein>
<feature type="signal peptide" evidence="6">
    <location>
        <begin position="1"/>
        <end position="24"/>
    </location>
</feature>
<dbReference type="GO" id="GO:0042597">
    <property type="term" value="C:periplasmic space"/>
    <property type="evidence" value="ECO:0007669"/>
    <property type="project" value="UniProtKB-SubCell"/>
</dbReference>
<dbReference type="GO" id="GO:0046872">
    <property type="term" value="F:metal ion binding"/>
    <property type="evidence" value="ECO:0007669"/>
    <property type="project" value="UniProtKB-KW"/>
</dbReference>
<feature type="binding site" evidence="5">
    <location>
        <position position="233"/>
    </location>
    <ligand>
        <name>substrate</name>
    </ligand>
</feature>
<keyword evidence="5" id="KW-0479">Metal-binding</keyword>
<evidence type="ECO:0000256" key="6">
    <source>
        <dbReference type="SAM" id="SignalP"/>
    </source>
</evidence>